<name>A0AAX4JE22_9MICR</name>
<dbReference type="AlphaFoldDB" id="A0AAX4JE22"/>
<accession>A0AAX4JE22</accession>
<proteinExistence type="predicted"/>
<dbReference type="RefSeq" id="XP_065330248.1">
    <property type="nucleotide sequence ID" value="XM_065474176.1"/>
</dbReference>
<protein>
    <submittedName>
        <fullName evidence="1">Anaphase-promoting complex subunit 1 (APC1)</fullName>
    </submittedName>
</protein>
<dbReference type="KEGG" id="vnx:VNE69_07169"/>
<reference evidence="1" key="1">
    <citation type="journal article" date="2024" name="BMC Genomics">
        <title>Functional annotation of a divergent genome using sequence and structure-based similarity.</title>
        <authorList>
            <person name="Svedberg D."/>
            <person name="Winiger R.R."/>
            <person name="Berg A."/>
            <person name="Sharma H."/>
            <person name="Tellgren-Roth C."/>
            <person name="Debrunner-Vossbrinck B.A."/>
            <person name="Vossbrinck C.R."/>
            <person name="Barandun J."/>
        </authorList>
    </citation>
    <scope>NUCLEOTIDE SEQUENCE</scope>
    <source>
        <strain evidence="1">Illinois isolate</strain>
    </source>
</reference>
<organism evidence="1 2">
    <name type="scientific">Vairimorpha necatrix</name>
    <dbReference type="NCBI Taxonomy" id="6039"/>
    <lineage>
        <taxon>Eukaryota</taxon>
        <taxon>Fungi</taxon>
        <taxon>Fungi incertae sedis</taxon>
        <taxon>Microsporidia</taxon>
        <taxon>Nosematidae</taxon>
        <taxon>Vairimorpha</taxon>
    </lineage>
</organism>
<gene>
    <name evidence="1" type="ORF">VNE69_07169</name>
</gene>
<dbReference type="GeneID" id="90541925"/>
<evidence type="ECO:0000313" key="2">
    <source>
        <dbReference type="Proteomes" id="UP001334084"/>
    </source>
</evidence>
<evidence type="ECO:0000313" key="1">
    <source>
        <dbReference type="EMBL" id="WUR04103.1"/>
    </source>
</evidence>
<sequence length="985" mass="119135">MIIKWYKNMLIYKNREIRFNEEIITSKFFKKWLVVALPHKLYFLCNDEIIIPVNILSIDITSSYILYQNNIDNNIYKITHPFSIEEFIFSCQDYKFKFLHEQEIYVLEREGRHFIKHKEKIYQIVLEENYKLILITKSYQDSKIFRILKYEKYLILIYENTFTFLEYQNEKFIFTNPIFLKEQVFITKILRMNLKTKFVYFLQINNLLVYANKFIYKFDFLHNQNALKKKKFQSNEEIIFWKKPDKLEKKILESLDYNDFLEVTNSCISTKKYDFVRIDLDFSKLDFILEKEFLKSKSILDFYKKFKKYDFLENSRFYEKLNILFSYKTEILENPDFKTLLEISYNRIFNYNEKFDFKFTNDKNRLVLQDKMKSNADKFNYNELVTLKIRDNFNLAYTLIFYEKNRKVFFKGLKKLNFFSFFKKFLGDERMREIINLFFEPIRIFELDDNDGEDVAERNYVLRLSSNIGKSYCFYNNNFHIKEHKLDTQDIFKSLNFPLIKNGVTSFIELKDKTWKNWPSFNFGVHKILSCKKKQNYKLILQDKSSDEFIKAGLIFGLGLKKYFRKMDYKNILENINEDKEIILISSMISFSISNEGTRNSEFEEFCYKKYFTDQSLNIKLGALSALSNIFSFSKNIKLENILKLEIDKIGIYKSDKHNKNHNVVYDTTHNIICTINLVKIIGENMKFINLKNRLCELILNGICLKDKSKFKNKFERFKGDPLDEIFYGNMFLEEISGNNFESRISEIEKFYKNFTIWEVYKYSGIIFYYGINEKHDLKSRDLELLLKIETQENKGFRILFDYLLITFCLFKSSTCNLDLLKIIRRQIKRTELISTNEDKNNFCFTNSGIKKDKIGNLIFGDIEKYKICLGILCLGLSKYKIKESKSKKLSLISTFFINWPMSPHDQGFYNFFRYELIRNLEKKNNKNLKIFRFTKYFKKRFNELNEKDKKYVIDVISDYYESYHNKEDYFIDINYIKDLIIRST</sequence>
<dbReference type="EMBL" id="CP142732">
    <property type="protein sequence ID" value="WUR04103.1"/>
    <property type="molecule type" value="Genomic_DNA"/>
</dbReference>
<keyword evidence="2" id="KW-1185">Reference proteome</keyword>
<dbReference type="Proteomes" id="UP001334084">
    <property type="component" value="Chromosome 7"/>
</dbReference>